<dbReference type="GO" id="GO:0046677">
    <property type="term" value="P:response to antibiotic"/>
    <property type="evidence" value="ECO:0007669"/>
    <property type="project" value="UniProtKB-UniRule"/>
</dbReference>
<evidence type="ECO:0000313" key="11">
    <source>
        <dbReference type="EMBL" id="TKJ89639.1"/>
    </source>
</evidence>
<dbReference type="Pfam" id="PF13354">
    <property type="entry name" value="Beta-lactamase2"/>
    <property type="match status" value="1"/>
</dbReference>
<comment type="catalytic activity">
    <reaction evidence="1 6">
        <text>a beta-lactam + H2O = a substituted beta-amino acid</text>
        <dbReference type="Rhea" id="RHEA:20401"/>
        <dbReference type="ChEBI" id="CHEBI:15377"/>
        <dbReference type="ChEBI" id="CHEBI:35627"/>
        <dbReference type="ChEBI" id="CHEBI:140347"/>
        <dbReference type="EC" id="3.5.2.6"/>
    </reaction>
</comment>
<keyword evidence="7" id="KW-0732">Signal</keyword>
<dbReference type="InterPro" id="IPR000871">
    <property type="entry name" value="Beta-lactam_class-A"/>
</dbReference>
<sequence>MTILLQRRQLLVAGAALALTASLTPLNVFAAGDSLQRQLAALETEVNGRIGLSLIDSASQQAWSYRGDERFPLCSTFKLLLVAAVLKRSESQPALMQQTLHWTPADHLSYMPVTAKHPQGMTVSDLCAAALQYSDNLAANVLLTLLGGPASVTRLARSLGDSVTQLDRNEPTLNTAIPGDPRDTTTPLHMSHSVQQLLVKSGLQTAQQQQLIAWLKGNTTGKNAIAAALPAGWEIGDKTGSGGYGTTNDVAILWPPGKAPLILAIYFTQHAPEAKSRQDVLAKAAAIALKSVI</sequence>
<evidence type="ECO:0000256" key="5">
    <source>
        <dbReference type="ARBA" id="ARBA00023251"/>
    </source>
</evidence>
<dbReference type="SUPFAM" id="SSF56601">
    <property type="entry name" value="beta-lactamase/transpeptidase-like"/>
    <property type="match status" value="1"/>
</dbReference>
<dbReference type="Proteomes" id="UP000306393">
    <property type="component" value="Unassembled WGS sequence"/>
</dbReference>
<dbReference type="Proteomes" id="UP000661012">
    <property type="component" value="Unassembled WGS sequence"/>
</dbReference>
<dbReference type="PANTHER" id="PTHR35333:SF3">
    <property type="entry name" value="BETA-LACTAMASE-TYPE TRANSPEPTIDASE FOLD CONTAINING PROTEIN"/>
    <property type="match status" value="1"/>
</dbReference>
<dbReference type="GO" id="GO:0008800">
    <property type="term" value="F:beta-lactamase activity"/>
    <property type="evidence" value="ECO:0007669"/>
    <property type="project" value="UniProtKB-UniRule"/>
</dbReference>
<dbReference type="EMBL" id="QGAC01000011">
    <property type="protein sequence ID" value="TKJ89639.1"/>
    <property type="molecule type" value="Genomic_DNA"/>
</dbReference>
<dbReference type="InterPro" id="IPR045155">
    <property type="entry name" value="Beta-lactam_cat"/>
</dbReference>
<dbReference type="Gene3D" id="3.40.710.10">
    <property type="entry name" value="DD-peptidase/beta-lactamase superfamily"/>
    <property type="match status" value="1"/>
</dbReference>
<dbReference type="InterPro" id="IPR012338">
    <property type="entry name" value="Beta-lactam/transpept-like"/>
</dbReference>
<evidence type="ECO:0000256" key="6">
    <source>
        <dbReference type="RuleBase" id="RU361140"/>
    </source>
</evidence>
<proteinExistence type="inferred from homology"/>
<dbReference type="AlphaFoldDB" id="Q8L1Z4"/>
<evidence type="ECO:0000313" key="12">
    <source>
        <dbReference type="Proteomes" id="UP000306393"/>
    </source>
</evidence>
<dbReference type="STRING" id="1219360.GCA_001571305_00713"/>
<keyword evidence="13" id="KW-1185">Reference proteome</keyword>
<dbReference type="InterPro" id="IPR023650">
    <property type="entry name" value="Beta-lactam_class-A_AS"/>
</dbReference>
<dbReference type="RefSeq" id="WP_062743204.1">
    <property type="nucleotide sequence ID" value="NG_049087.1"/>
</dbReference>
<dbReference type="SMR" id="Q8L1Z4"/>
<evidence type="ECO:0000259" key="8">
    <source>
        <dbReference type="Pfam" id="PF13354"/>
    </source>
</evidence>
<dbReference type="KEGG" id="epe:CI789_07630"/>
<dbReference type="GeneID" id="67476684"/>
<reference evidence="10 13" key="3">
    <citation type="journal article" date="2020" name="FEMS Microbiol. Ecol.">
        <title>Temporal dynamics of bacterial communities during seed development and maturation.</title>
        <authorList>
            <person name="Chesneau G."/>
            <person name="Torres-Cortes G."/>
            <person name="Briand M."/>
            <person name="Darrasse A."/>
            <person name="Preveaux A."/>
            <person name="Marais C."/>
            <person name="Jacques M.A."/>
            <person name="Shade A."/>
            <person name="Barret M."/>
        </authorList>
    </citation>
    <scope>NUCLEOTIDE SEQUENCE [LARGE SCALE GENOMIC DNA]</scope>
    <source>
        <strain evidence="10 13">CFBP13732</strain>
    </source>
</reference>
<dbReference type="InterPro" id="IPR006311">
    <property type="entry name" value="TAT_signal"/>
</dbReference>
<feature type="domain" description="Beta-lactamase class A catalytic" evidence="8">
    <location>
        <begin position="54"/>
        <end position="266"/>
    </location>
</feature>
<gene>
    <name evidence="9" type="primary">blaERP-1</name>
    <name evidence="11" type="ORF">EpCFBP13511_12745</name>
    <name evidence="10" type="ORF">IFT93_01130</name>
</gene>
<feature type="chain" id="PRO_5044738116" description="Beta-lactamase" evidence="7">
    <location>
        <begin position="31"/>
        <end position="293"/>
    </location>
</feature>
<dbReference type="NCBIfam" id="NF033103">
    <property type="entry name" value="bla_class_A"/>
    <property type="match status" value="1"/>
</dbReference>
<name>Q8L1Z4_9GAMM</name>
<comment type="similarity">
    <text evidence="2 6">Belongs to the class-A beta-lactamase family.</text>
</comment>
<feature type="signal peptide" evidence="7">
    <location>
        <begin position="1"/>
        <end position="30"/>
    </location>
</feature>
<keyword evidence="4 6" id="KW-0378">Hydrolase</keyword>
<reference evidence="9" key="1">
    <citation type="journal article" date="2002" name="Antimicrob. Agents Chemother.">
        <title>Identification of a chromosome-borne expanded-spectrum class a beta-lactamase from Erwinia persicina.</title>
        <authorList>
            <person name="Vimont S."/>
            <person name="Poirel L."/>
            <person name="Naas T."/>
            <person name="Nordmann P."/>
        </authorList>
    </citation>
    <scope>NUCLEOTIDE SEQUENCE</scope>
</reference>
<evidence type="ECO:0000256" key="7">
    <source>
        <dbReference type="SAM" id="SignalP"/>
    </source>
</evidence>
<dbReference type="CARD" id="ARO:3004782">
    <property type="molecule name" value="ERP-1"/>
    <property type="mechanism identifier" value="ARO:0001004"/>
    <property type="mechanism name" value="antibiotic inactivation"/>
</dbReference>
<dbReference type="EMBL" id="JACYNN010000001">
    <property type="protein sequence ID" value="MBD8105022.1"/>
    <property type="molecule type" value="Genomic_DNA"/>
</dbReference>
<protein>
    <recommendedName>
        <fullName evidence="3 6">Beta-lactamase</fullName>
        <ecNumber evidence="3 6">3.5.2.6</ecNumber>
    </recommendedName>
</protein>
<dbReference type="PRINTS" id="PR00118">
    <property type="entry name" value="BLACTAMASEA"/>
</dbReference>
<evidence type="ECO:0000313" key="10">
    <source>
        <dbReference type="EMBL" id="MBD8105022.1"/>
    </source>
</evidence>
<keyword evidence="5 6" id="KW-0046">Antibiotic resistance</keyword>
<dbReference type="OrthoDB" id="9784149at2"/>
<reference evidence="11 12" key="2">
    <citation type="journal article" date="2019" name="Sci. Rep.">
        <title>Differences in resource use lead to coexistence of seed-transmitted microbial populations.</title>
        <authorList>
            <person name="Torres-Cortes G."/>
            <person name="Garcia B.J."/>
            <person name="Compant S."/>
            <person name="Rezki S."/>
            <person name="Jones P."/>
            <person name="Preveaux A."/>
            <person name="Briand M."/>
            <person name="Roulet A."/>
            <person name="Bouchez O."/>
            <person name="Jacobson D."/>
            <person name="Barret M."/>
        </authorList>
    </citation>
    <scope>NUCLEOTIDE SEQUENCE [LARGE SCALE GENOMIC DNA]</scope>
    <source>
        <strain evidence="11 12">CFBP13511</strain>
    </source>
</reference>
<evidence type="ECO:0000256" key="3">
    <source>
        <dbReference type="ARBA" id="ARBA00012865"/>
    </source>
</evidence>
<evidence type="ECO:0000313" key="13">
    <source>
        <dbReference type="Proteomes" id="UP000661012"/>
    </source>
</evidence>
<dbReference type="EC" id="3.5.2.6" evidence="3 6"/>
<evidence type="ECO:0000313" key="9">
    <source>
        <dbReference type="EMBL" id="AAL86999.1"/>
    </source>
</evidence>
<evidence type="ECO:0000256" key="1">
    <source>
        <dbReference type="ARBA" id="ARBA00001526"/>
    </source>
</evidence>
<evidence type="ECO:0000256" key="4">
    <source>
        <dbReference type="ARBA" id="ARBA00022801"/>
    </source>
</evidence>
<organism evidence="9">
    <name type="scientific">Erwinia persicina</name>
    <dbReference type="NCBI Taxonomy" id="55211"/>
    <lineage>
        <taxon>Bacteria</taxon>
        <taxon>Pseudomonadati</taxon>
        <taxon>Pseudomonadota</taxon>
        <taxon>Gammaproteobacteria</taxon>
        <taxon>Enterobacterales</taxon>
        <taxon>Erwiniaceae</taxon>
        <taxon>Erwinia</taxon>
    </lineage>
</organism>
<dbReference type="GO" id="GO:0030655">
    <property type="term" value="P:beta-lactam antibiotic catabolic process"/>
    <property type="evidence" value="ECO:0007669"/>
    <property type="project" value="InterPro"/>
</dbReference>
<dbReference type="EMBL" id="AY077733">
    <property type="protein sequence ID" value="AAL86999.1"/>
    <property type="molecule type" value="Genomic_DNA"/>
</dbReference>
<accession>Q8L1Z4</accession>
<dbReference type="PANTHER" id="PTHR35333">
    <property type="entry name" value="BETA-LACTAMASE"/>
    <property type="match status" value="1"/>
</dbReference>
<evidence type="ECO:0000256" key="2">
    <source>
        <dbReference type="ARBA" id="ARBA00009009"/>
    </source>
</evidence>
<dbReference type="PROSITE" id="PS00146">
    <property type="entry name" value="BETA_LACTAMASE_A"/>
    <property type="match status" value="1"/>
</dbReference>
<dbReference type="PROSITE" id="PS51318">
    <property type="entry name" value="TAT"/>
    <property type="match status" value="1"/>
</dbReference>